<keyword evidence="4" id="KW-1185">Reference proteome</keyword>
<sequence length="640" mass="72417">MQFKHPELLWALLLLLIPIIVHLFQLRRFQKVAFTNVKFLKNVELQTRKSSQIKKWFTLITRLLLLACIILAFAQPFTTNSDTFNTKNETVIYLDNSFSMEAKGNNGSLLNEAIQDIIKSYSDAEELTIFTNTETFRNTSVKAITNDLIKLKHSTQQLSYNSAYLKGKQYFSKDKSSTKNLILVSDFQQKEEPLEFEGDSTISLKLVQPKAIYTNNISIDSIYVLKLNPETIDIGVDLLNSGTSLSNVSVALNNDDVLVAKTAVDLNQEASTTFSIPNNTVFNGSVVVEDTSLQYDNVFYFNINANNKIKVLSINEASDAFLKKLYTPDEFVYASVNYNAIDYSQIESQNLIILNELKTIPNALVLALKAFKNDGGSIAIIPSNDANLNAYNQLFTSISIPEFNEKITTEKRLTTINYDHPLINDAFYNRVANFQYPIVNTSFGFSSISNAVYRFSDGSPFLLNSGKTYTFTAALNEDNGNFKKSPLIVPVLYNMAKKSLEIPKLYYQTETDNIIDINIQLPPNDILTLTNGNSDIIPLQQTFSKKVSLFTNEFPKTAGILDVTNKNEILKKLSFNYPREESQLVYYNLKNNRTYAVETSLVSAIETIKSNASINALWKWFVIFALCFLIIEMLILKYLK</sequence>
<protein>
    <submittedName>
        <fullName evidence="3">Putative membrane protein (TIGR02226 family)</fullName>
    </submittedName>
</protein>
<dbReference type="Pfam" id="PF07584">
    <property type="entry name" value="BatA"/>
    <property type="match status" value="1"/>
</dbReference>
<reference evidence="3 4" key="1">
    <citation type="journal article" date="2015" name="Stand. Genomic Sci.">
        <title>Genomic Encyclopedia of Bacterial and Archaeal Type Strains, Phase III: the genomes of soil and plant-associated and newly described type strains.</title>
        <authorList>
            <person name="Whitman W.B."/>
            <person name="Woyke T."/>
            <person name="Klenk H.P."/>
            <person name="Zhou Y."/>
            <person name="Lilburn T.G."/>
            <person name="Beck B.J."/>
            <person name="De Vos P."/>
            <person name="Vandamme P."/>
            <person name="Eisen J.A."/>
            <person name="Garrity G."/>
            <person name="Hugenholtz P."/>
            <person name="Kyrpides N.C."/>
        </authorList>
    </citation>
    <scope>NUCLEOTIDE SEQUENCE [LARGE SCALE GENOMIC DNA]</scope>
    <source>
        <strain evidence="3 4">CECT 8445</strain>
    </source>
</reference>
<dbReference type="PANTHER" id="PTHR37464:SF1">
    <property type="entry name" value="BLL2463 PROTEIN"/>
    <property type="match status" value="1"/>
</dbReference>
<dbReference type="EMBL" id="SMGI01000001">
    <property type="protein sequence ID" value="TCK69234.1"/>
    <property type="molecule type" value="Genomic_DNA"/>
</dbReference>
<keyword evidence="1" id="KW-0472">Membrane</keyword>
<accession>A0A4R1KVR8</accession>
<feature type="domain" description="Aerotolerance regulator N-terminal" evidence="2">
    <location>
        <begin position="1"/>
        <end position="76"/>
    </location>
</feature>
<dbReference type="AlphaFoldDB" id="A0A4R1KVR8"/>
<dbReference type="InterPro" id="IPR011933">
    <property type="entry name" value="Double_TM_dom"/>
</dbReference>
<proteinExistence type="predicted"/>
<name>A0A4R1KVR8_9FLAO</name>
<dbReference type="RefSeq" id="WP_132703686.1">
    <property type="nucleotide sequence ID" value="NZ_SMGI01000001.1"/>
</dbReference>
<dbReference type="InterPro" id="IPR024163">
    <property type="entry name" value="Aerotolerance_reg_N"/>
</dbReference>
<dbReference type="OrthoDB" id="9810200at2"/>
<evidence type="ECO:0000313" key="3">
    <source>
        <dbReference type="EMBL" id="TCK69234.1"/>
    </source>
</evidence>
<keyword evidence="1" id="KW-0812">Transmembrane</keyword>
<comment type="caution">
    <text evidence="3">The sequence shown here is derived from an EMBL/GenBank/DDBJ whole genome shotgun (WGS) entry which is preliminary data.</text>
</comment>
<gene>
    <name evidence="3" type="ORF">DFQ05_0754</name>
</gene>
<keyword evidence="1" id="KW-1133">Transmembrane helix</keyword>
<feature type="transmembrane region" description="Helical" evidence="1">
    <location>
        <begin position="56"/>
        <end position="74"/>
    </location>
</feature>
<feature type="transmembrane region" description="Helical" evidence="1">
    <location>
        <begin position="617"/>
        <end position="639"/>
    </location>
</feature>
<evidence type="ECO:0000256" key="1">
    <source>
        <dbReference type="SAM" id="Phobius"/>
    </source>
</evidence>
<evidence type="ECO:0000313" key="4">
    <source>
        <dbReference type="Proteomes" id="UP000295714"/>
    </source>
</evidence>
<dbReference type="PANTHER" id="PTHR37464">
    <property type="entry name" value="BLL2463 PROTEIN"/>
    <property type="match status" value="1"/>
</dbReference>
<evidence type="ECO:0000259" key="2">
    <source>
        <dbReference type="Pfam" id="PF07584"/>
    </source>
</evidence>
<feature type="transmembrane region" description="Helical" evidence="1">
    <location>
        <begin position="6"/>
        <end position="24"/>
    </location>
</feature>
<dbReference type="NCBIfam" id="TIGR02226">
    <property type="entry name" value="two_anch"/>
    <property type="match status" value="1"/>
</dbReference>
<organism evidence="3 4">
    <name type="scientific">Winogradskyella wandonensis</name>
    <dbReference type="NCBI Taxonomy" id="1442586"/>
    <lineage>
        <taxon>Bacteria</taxon>
        <taxon>Pseudomonadati</taxon>
        <taxon>Bacteroidota</taxon>
        <taxon>Flavobacteriia</taxon>
        <taxon>Flavobacteriales</taxon>
        <taxon>Flavobacteriaceae</taxon>
        <taxon>Winogradskyella</taxon>
    </lineage>
</organism>
<dbReference type="Proteomes" id="UP000295714">
    <property type="component" value="Unassembled WGS sequence"/>
</dbReference>